<feature type="region of interest" description="Disordered" evidence="1">
    <location>
        <begin position="67"/>
        <end position="105"/>
    </location>
</feature>
<evidence type="ECO:0000256" key="1">
    <source>
        <dbReference type="SAM" id="MobiDB-lite"/>
    </source>
</evidence>
<accession>A0AAV4ABC1</accession>
<proteinExistence type="predicted"/>
<feature type="compositionally biased region" description="Basic and acidic residues" evidence="1">
    <location>
        <begin position="91"/>
        <end position="105"/>
    </location>
</feature>
<organism evidence="2 3">
    <name type="scientific">Plakobranchus ocellatus</name>
    <dbReference type="NCBI Taxonomy" id="259542"/>
    <lineage>
        <taxon>Eukaryota</taxon>
        <taxon>Metazoa</taxon>
        <taxon>Spiralia</taxon>
        <taxon>Lophotrochozoa</taxon>
        <taxon>Mollusca</taxon>
        <taxon>Gastropoda</taxon>
        <taxon>Heterobranchia</taxon>
        <taxon>Euthyneura</taxon>
        <taxon>Panpulmonata</taxon>
        <taxon>Sacoglossa</taxon>
        <taxon>Placobranchoidea</taxon>
        <taxon>Plakobranchidae</taxon>
        <taxon>Plakobranchus</taxon>
    </lineage>
</organism>
<evidence type="ECO:0000313" key="2">
    <source>
        <dbReference type="EMBL" id="GFO03946.1"/>
    </source>
</evidence>
<keyword evidence="3" id="KW-1185">Reference proteome</keyword>
<evidence type="ECO:0000313" key="3">
    <source>
        <dbReference type="Proteomes" id="UP000735302"/>
    </source>
</evidence>
<dbReference type="EMBL" id="BLXT01003733">
    <property type="protein sequence ID" value="GFO03946.1"/>
    <property type="molecule type" value="Genomic_DNA"/>
</dbReference>
<sequence>MHYTSSVRRQPNSSCGQAVHIIVLPHPRDVDRRNAIRVTWSSVAQDHPWPGKVLSLPVALTFVLGTESPETQDEKGEPFSDKQAQSQAKGRGHDPQLETDVRSEPDDILQFDMIIRTLTLPANVS</sequence>
<dbReference type="AlphaFoldDB" id="A0AAV4ABC1"/>
<name>A0AAV4ABC1_9GAST</name>
<protein>
    <submittedName>
        <fullName evidence="2">Uncharacterized protein</fullName>
    </submittedName>
</protein>
<gene>
    <name evidence="2" type="ORF">PoB_003045100</name>
</gene>
<dbReference type="Proteomes" id="UP000735302">
    <property type="component" value="Unassembled WGS sequence"/>
</dbReference>
<comment type="caution">
    <text evidence="2">The sequence shown here is derived from an EMBL/GenBank/DDBJ whole genome shotgun (WGS) entry which is preliminary data.</text>
</comment>
<reference evidence="2 3" key="1">
    <citation type="journal article" date="2021" name="Elife">
        <title>Chloroplast acquisition without the gene transfer in kleptoplastic sea slugs, Plakobranchus ocellatus.</title>
        <authorList>
            <person name="Maeda T."/>
            <person name="Takahashi S."/>
            <person name="Yoshida T."/>
            <person name="Shimamura S."/>
            <person name="Takaki Y."/>
            <person name="Nagai Y."/>
            <person name="Toyoda A."/>
            <person name="Suzuki Y."/>
            <person name="Arimoto A."/>
            <person name="Ishii H."/>
            <person name="Satoh N."/>
            <person name="Nishiyama T."/>
            <person name="Hasebe M."/>
            <person name="Maruyama T."/>
            <person name="Minagawa J."/>
            <person name="Obokata J."/>
            <person name="Shigenobu S."/>
        </authorList>
    </citation>
    <scope>NUCLEOTIDE SEQUENCE [LARGE SCALE GENOMIC DNA]</scope>
</reference>